<keyword evidence="3" id="KW-1185">Reference proteome</keyword>
<name>A0AAN4W1G2_9BACT</name>
<dbReference type="InterPro" id="IPR007492">
    <property type="entry name" value="LytTR_DNA-bd_dom"/>
</dbReference>
<protein>
    <recommendedName>
        <fullName evidence="1">HTH LytTR-type domain-containing protein</fullName>
    </recommendedName>
</protein>
<accession>A0AAN4W1G2</accession>
<dbReference type="RefSeq" id="WP_338237835.1">
    <property type="nucleotide sequence ID" value="NZ_BQKE01000002.1"/>
</dbReference>
<dbReference type="EMBL" id="BQKE01000002">
    <property type="protein sequence ID" value="GJM62567.1"/>
    <property type="molecule type" value="Genomic_DNA"/>
</dbReference>
<feature type="domain" description="HTH LytTR-type" evidence="1">
    <location>
        <begin position="51"/>
        <end position="143"/>
    </location>
</feature>
<organism evidence="2 3">
    <name type="scientific">Persicobacter diffluens</name>
    <dbReference type="NCBI Taxonomy" id="981"/>
    <lineage>
        <taxon>Bacteria</taxon>
        <taxon>Pseudomonadati</taxon>
        <taxon>Bacteroidota</taxon>
        <taxon>Cytophagia</taxon>
        <taxon>Cytophagales</taxon>
        <taxon>Persicobacteraceae</taxon>
        <taxon>Persicobacter</taxon>
    </lineage>
</organism>
<dbReference type="PROSITE" id="PS50930">
    <property type="entry name" value="HTH_LYTTR"/>
    <property type="match status" value="1"/>
</dbReference>
<dbReference type="SMART" id="SM00850">
    <property type="entry name" value="LytTR"/>
    <property type="match status" value="1"/>
</dbReference>
<gene>
    <name evidence="2" type="ORF">PEDI_31190</name>
</gene>
<evidence type="ECO:0000313" key="3">
    <source>
        <dbReference type="Proteomes" id="UP001310022"/>
    </source>
</evidence>
<evidence type="ECO:0000259" key="1">
    <source>
        <dbReference type="PROSITE" id="PS50930"/>
    </source>
</evidence>
<comment type="caution">
    <text evidence="2">The sequence shown here is derived from an EMBL/GenBank/DDBJ whole genome shotgun (WGS) entry which is preliminary data.</text>
</comment>
<dbReference type="Pfam" id="PF04397">
    <property type="entry name" value="LytTR"/>
    <property type="match status" value="1"/>
</dbReference>
<evidence type="ECO:0000313" key="2">
    <source>
        <dbReference type="EMBL" id="GJM62567.1"/>
    </source>
</evidence>
<reference evidence="2 3" key="1">
    <citation type="submission" date="2021-12" db="EMBL/GenBank/DDBJ databases">
        <title>Genome sequencing of bacteria with rrn-lacking chromosome and rrn-plasmid.</title>
        <authorList>
            <person name="Anda M."/>
            <person name="Iwasaki W."/>
        </authorList>
    </citation>
    <scope>NUCLEOTIDE SEQUENCE [LARGE SCALE GENOMIC DNA]</scope>
    <source>
        <strain evidence="2 3">NBRC 15940</strain>
    </source>
</reference>
<dbReference type="Proteomes" id="UP001310022">
    <property type="component" value="Unassembled WGS sequence"/>
</dbReference>
<dbReference type="AlphaFoldDB" id="A0AAN4W1G2"/>
<proteinExistence type="predicted"/>
<dbReference type="Gene3D" id="2.40.50.1020">
    <property type="entry name" value="LytTr DNA-binding domain"/>
    <property type="match status" value="1"/>
</dbReference>
<sequence length="155" mass="18169">MMGEYFSVMVFPFGVLHLWKGKTKVLSPSQRLVSIQAANGKHELVLEHQFLYFLKAADNYVEVHFLSKQGMRSELMRITMKEVLEQQVDTALIMRCHRSYAVNPIKIKRSRRKGNKLELDLGLDFHIPVSNQYQAAFRKFFDSVDSPQEREIRHK</sequence>
<dbReference type="GO" id="GO:0003677">
    <property type="term" value="F:DNA binding"/>
    <property type="evidence" value="ECO:0007669"/>
    <property type="project" value="InterPro"/>
</dbReference>